<organism evidence="1">
    <name type="scientific">Physcomitrium patens</name>
    <name type="common">Spreading-leaved earth moss</name>
    <name type="synonym">Physcomitrella patens</name>
    <dbReference type="NCBI Taxonomy" id="3218"/>
    <lineage>
        <taxon>Eukaryota</taxon>
        <taxon>Viridiplantae</taxon>
        <taxon>Streptophyta</taxon>
        <taxon>Embryophyta</taxon>
        <taxon>Bryophyta</taxon>
        <taxon>Bryophytina</taxon>
        <taxon>Bryopsida</taxon>
        <taxon>Funariidae</taxon>
        <taxon>Funariales</taxon>
        <taxon>Funariaceae</taxon>
        <taxon>Physcomitrium</taxon>
    </lineage>
</organism>
<protein>
    <submittedName>
        <fullName evidence="1 2">Uncharacterized protein</fullName>
    </submittedName>
</protein>
<reference evidence="1 3" key="1">
    <citation type="journal article" date="2008" name="Science">
        <title>The Physcomitrella genome reveals evolutionary insights into the conquest of land by plants.</title>
        <authorList>
            <person name="Rensing S."/>
            <person name="Lang D."/>
            <person name="Zimmer A."/>
            <person name="Terry A."/>
            <person name="Salamov A."/>
            <person name="Shapiro H."/>
            <person name="Nishiyama T."/>
            <person name="Perroud P.-F."/>
            <person name="Lindquist E."/>
            <person name="Kamisugi Y."/>
            <person name="Tanahashi T."/>
            <person name="Sakakibara K."/>
            <person name="Fujita T."/>
            <person name="Oishi K."/>
            <person name="Shin-I T."/>
            <person name="Kuroki Y."/>
            <person name="Toyoda A."/>
            <person name="Suzuki Y."/>
            <person name="Hashimoto A."/>
            <person name="Yamaguchi K."/>
            <person name="Sugano A."/>
            <person name="Kohara Y."/>
            <person name="Fujiyama A."/>
            <person name="Anterola A."/>
            <person name="Aoki S."/>
            <person name="Ashton N."/>
            <person name="Barbazuk W.B."/>
            <person name="Barker E."/>
            <person name="Bennetzen J."/>
            <person name="Bezanilla M."/>
            <person name="Blankenship R."/>
            <person name="Cho S.H."/>
            <person name="Dutcher S."/>
            <person name="Estelle M."/>
            <person name="Fawcett J.A."/>
            <person name="Gundlach H."/>
            <person name="Hanada K."/>
            <person name="Heyl A."/>
            <person name="Hicks K.A."/>
            <person name="Hugh J."/>
            <person name="Lohr M."/>
            <person name="Mayer K."/>
            <person name="Melkozernov A."/>
            <person name="Murata T."/>
            <person name="Nelson D."/>
            <person name="Pils B."/>
            <person name="Prigge M."/>
            <person name="Reiss B."/>
            <person name="Renner T."/>
            <person name="Rombauts S."/>
            <person name="Rushton P."/>
            <person name="Sanderfoot A."/>
            <person name="Schween G."/>
            <person name="Shiu S.-H."/>
            <person name="Stueber K."/>
            <person name="Theodoulou F.L."/>
            <person name="Tu H."/>
            <person name="Van de Peer Y."/>
            <person name="Verrier P.J."/>
            <person name="Waters E."/>
            <person name="Wood A."/>
            <person name="Yang L."/>
            <person name="Cove D."/>
            <person name="Cuming A."/>
            <person name="Hasebe M."/>
            <person name="Lucas S."/>
            <person name="Mishler D.B."/>
            <person name="Reski R."/>
            <person name="Grigoriev I."/>
            <person name="Quatrano R.S."/>
            <person name="Boore J.L."/>
        </authorList>
    </citation>
    <scope>NUCLEOTIDE SEQUENCE [LARGE SCALE GENOMIC DNA]</scope>
    <source>
        <strain evidence="2 3">cv. Gransden 2004</strain>
    </source>
</reference>
<gene>
    <name evidence="1" type="ORF">PHYPA_023436</name>
</gene>
<dbReference type="Gramene" id="Pp3c18_21689V3.1">
    <property type="protein sequence ID" value="PAC:32982698.CDS.1"/>
    <property type="gene ID" value="Pp3c18_21689"/>
</dbReference>
<evidence type="ECO:0000313" key="1">
    <source>
        <dbReference type="EMBL" id="PNR35536.1"/>
    </source>
</evidence>
<dbReference type="AlphaFoldDB" id="A0A2K1J1Y4"/>
<accession>A0A2K1J1Y4</accession>
<evidence type="ECO:0000313" key="3">
    <source>
        <dbReference type="Proteomes" id="UP000006727"/>
    </source>
</evidence>
<dbReference type="EnsemblPlants" id="Pp3c18_21689V3.1">
    <property type="protein sequence ID" value="PAC:32982698.CDS.1"/>
    <property type="gene ID" value="Pp3c18_21689"/>
</dbReference>
<evidence type="ECO:0000313" key="2">
    <source>
        <dbReference type="EnsemblPlants" id="PAC:32982698.CDS.1"/>
    </source>
</evidence>
<name>A0A2K1J1Y4_PHYPA</name>
<sequence>MIKFNACPVYRFFMCTKFLAKKSSDIVTAWARSKPCKPPLLSNQTNARMILSCIRKKHRGPNITRTATKESIMPLLH</sequence>
<dbReference type="EMBL" id="ABEU02000018">
    <property type="protein sequence ID" value="PNR35536.1"/>
    <property type="molecule type" value="Genomic_DNA"/>
</dbReference>
<reference evidence="2" key="3">
    <citation type="submission" date="2020-12" db="UniProtKB">
        <authorList>
            <consortium name="EnsemblPlants"/>
        </authorList>
    </citation>
    <scope>IDENTIFICATION</scope>
</reference>
<dbReference type="Proteomes" id="UP000006727">
    <property type="component" value="Chromosome 18"/>
</dbReference>
<proteinExistence type="predicted"/>
<keyword evidence="3" id="KW-1185">Reference proteome</keyword>
<dbReference type="InParanoid" id="A0A2K1J1Y4"/>
<reference evidence="1 3" key="2">
    <citation type="journal article" date="2018" name="Plant J.">
        <title>The Physcomitrella patens chromosome-scale assembly reveals moss genome structure and evolution.</title>
        <authorList>
            <person name="Lang D."/>
            <person name="Ullrich K.K."/>
            <person name="Murat F."/>
            <person name="Fuchs J."/>
            <person name="Jenkins J."/>
            <person name="Haas F.B."/>
            <person name="Piednoel M."/>
            <person name="Gundlach H."/>
            <person name="Van Bel M."/>
            <person name="Meyberg R."/>
            <person name="Vives C."/>
            <person name="Morata J."/>
            <person name="Symeonidi A."/>
            <person name="Hiss M."/>
            <person name="Muchero W."/>
            <person name="Kamisugi Y."/>
            <person name="Saleh O."/>
            <person name="Blanc G."/>
            <person name="Decker E.L."/>
            <person name="van Gessel N."/>
            <person name="Grimwood J."/>
            <person name="Hayes R.D."/>
            <person name="Graham S.W."/>
            <person name="Gunter L.E."/>
            <person name="McDaniel S.F."/>
            <person name="Hoernstein S.N.W."/>
            <person name="Larsson A."/>
            <person name="Li F.W."/>
            <person name="Perroud P.F."/>
            <person name="Phillips J."/>
            <person name="Ranjan P."/>
            <person name="Rokshar D.S."/>
            <person name="Rothfels C.J."/>
            <person name="Schneider L."/>
            <person name="Shu S."/>
            <person name="Stevenson D.W."/>
            <person name="Thummler F."/>
            <person name="Tillich M."/>
            <person name="Villarreal Aguilar J.C."/>
            <person name="Widiez T."/>
            <person name="Wong G.K."/>
            <person name="Wymore A."/>
            <person name="Zhang Y."/>
            <person name="Zimmer A.D."/>
            <person name="Quatrano R.S."/>
            <person name="Mayer K.F.X."/>
            <person name="Goodstein D."/>
            <person name="Casacuberta J.M."/>
            <person name="Vandepoele K."/>
            <person name="Reski R."/>
            <person name="Cuming A.C."/>
            <person name="Tuskan G.A."/>
            <person name="Maumus F."/>
            <person name="Salse J."/>
            <person name="Schmutz J."/>
            <person name="Rensing S.A."/>
        </authorList>
    </citation>
    <scope>NUCLEOTIDE SEQUENCE [LARGE SCALE GENOMIC DNA]</scope>
    <source>
        <strain evidence="2 3">cv. Gransden 2004</strain>
    </source>
</reference>